<dbReference type="Proteomes" id="UP000228380">
    <property type="component" value="Unplaced"/>
</dbReference>
<dbReference type="PANTHER" id="PTHR31852">
    <property type="entry name" value="LATE EMBRYOGENESIS ABUNDANT (LEA) HYDROXYPROLINE-RICH GLYCOPROTEIN FAMILY"/>
    <property type="match status" value="1"/>
</dbReference>
<sequence>MDTKTMAEKKQAKLLAGVAPPPVNPISSNEEGGATTGWRSVRYLPKRRFAVWGCGLTVAVLGIVVLTLSLTVFKVEEPTLTMNSISLTSFDVDIFTADRPMSLNATLTADISIKNPNAAVFRFSNSTTVFYYHGETVGVAYAPSGRVSAHRTARMNVTVDVLVDRAVTQINETLSLLRGRELILTSFTELNGSVDVIGINKRDIYVMTNCSMKLEVSPFSQKIINTVCLASVN</sequence>
<reference evidence="4" key="1">
    <citation type="submission" date="2025-08" db="UniProtKB">
        <authorList>
            <consortium name="RefSeq"/>
        </authorList>
    </citation>
    <scope>IDENTIFICATION</scope>
    <source>
        <tissue evidence="4">Young leaves</tissue>
    </source>
</reference>
<dbReference type="KEGG" id="pda:103722246"/>
<name>A0A8B7D197_PHODC</name>
<accession>A0A8B7D197</accession>
<protein>
    <submittedName>
        <fullName evidence="4">Uncharacterized protein LOC103722246</fullName>
    </submittedName>
</protein>
<evidence type="ECO:0000256" key="1">
    <source>
        <dbReference type="SAM" id="Phobius"/>
    </source>
</evidence>
<organism evidence="3 4">
    <name type="scientific">Phoenix dactylifera</name>
    <name type="common">Date palm</name>
    <dbReference type="NCBI Taxonomy" id="42345"/>
    <lineage>
        <taxon>Eukaryota</taxon>
        <taxon>Viridiplantae</taxon>
        <taxon>Streptophyta</taxon>
        <taxon>Embryophyta</taxon>
        <taxon>Tracheophyta</taxon>
        <taxon>Spermatophyta</taxon>
        <taxon>Magnoliopsida</taxon>
        <taxon>Liliopsida</taxon>
        <taxon>Arecaceae</taxon>
        <taxon>Coryphoideae</taxon>
        <taxon>Phoeniceae</taxon>
        <taxon>Phoenix</taxon>
    </lineage>
</organism>
<dbReference type="OrthoDB" id="764273at2759"/>
<evidence type="ECO:0000259" key="2">
    <source>
        <dbReference type="Pfam" id="PF03168"/>
    </source>
</evidence>
<dbReference type="SUPFAM" id="SSF117070">
    <property type="entry name" value="LEA14-like"/>
    <property type="match status" value="1"/>
</dbReference>
<proteinExistence type="predicted"/>
<feature type="transmembrane region" description="Helical" evidence="1">
    <location>
        <begin position="49"/>
        <end position="73"/>
    </location>
</feature>
<keyword evidence="3" id="KW-1185">Reference proteome</keyword>
<dbReference type="Pfam" id="PF03168">
    <property type="entry name" value="LEA_2"/>
    <property type="match status" value="1"/>
</dbReference>
<keyword evidence="1" id="KW-0812">Transmembrane</keyword>
<keyword evidence="1" id="KW-0472">Membrane</keyword>
<dbReference type="InterPro" id="IPR004864">
    <property type="entry name" value="LEA_2"/>
</dbReference>
<dbReference type="RefSeq" id="XP_008810942.3">
    <property type="nucleotide sequence ID" value="XM_008812720.4"/>
</dbReference>
<keyword evidence="1" id="KW-1133">Transmembrane helix</keyword>
<evidence type="ECO:0000313" key="3">
    <source>
        <dbReference type="Proteomes" id="UP000228380"/>
    </source>
</evidence>
<dbReference type="GeneID" id="103722246"/>
<feature type="domain" description="Late embryogenesis abundant protein LEA-2 subgroup" evidence="2">
    <location>
        <begin position="111"/>
        <end position="174"/>
    </location>
</feature>
<gene>
    <name evidence="4" type="primary">LOC103722246</name>
</gene>
<dbReference type="Gene3D" id="2.60.40.1820">
    <property type="match status" value="1"/>
</dbReference>
<dbReference type="InterPro" id="IPR055301">
    <property type="entry name" value="Lea14-like_2"/>
</dbReference>
<evidence type="ECO:0000313" key="4">
    <source>
        <dbReference type="RefSeq" id="XP_008810942.3"/>
    </source>
</evidence>
<dbReference type="AlphaFoldDB" id="A0A8B7D197"/>